<dbReference type="PROSITE" id="PS51892">
    <property type="entry name" value="SUBTILASE"/>
    <property type="match status" value="1"/>
</dbReference>
<dbReference type="InterPro" id="IPR035986">
    <property type="entry name" value="PKD_dom_sf"/>
</dbReference>
<sequence>MSTVSNNAVRKSALAAATVLALSALSAPAFAGRVHLNGLDAPQGYDGFIVKYRNGSAQRRDSAAVAAALRQSVRAKIAGRLLALKHVRRLGIGADFVRAEQTLDRVGAEALMRQLAADPNVESVQVNRLWTHAMEPNDTRYGEQWHYSGVNGARVNTAWDRATGAGTVVAVVDSGIAPHAELDARNNLLPGYDFVTDAARARDGNGRDNNPNDEGDWFATGECGPLSVGRNSSWHGTHVAGTIAAASNNATGVAGVAHGARVVPVRALAKCGGSTVDIADAIVWAAGAPVDGVPANQNPAEIINLSLGGLSENGCDPSYQEAIDVAVARGATVVVAAGNSNLNVSRFTPANCANVIAVAAMDQNGDRAFYSNYGALLDIAAPGGENCSPQNRFLALDQSPGGTCVRQHDAQGVLSLGNTGAQRQGASTYTFMSGTSMAAPHVAGVAALMQSAVARPLTPAQIEQALKDSSRAIAAANCPGGCGIGSLDANAAVLEAIRIGGAAGGGNVAPVANFNTQVAGLTATFTDASADADGGIVSRSWNFGDGSAASSATNPSHAYAAAGTYNVSLTVTDNAGATHTKTASVTVAAASGGPQVYSNAADYAIKDLTTVESPIAVAGRNGNAPTAAKVTVAIEHSFRGDLRVDLVAPDGTVYLIKNYNSNDSADDVRGTATLNLSSEPLNGTWKLRVRDNYVNDVGKVDSWSIEF</sequence>
<accession>A0ABU8CYB1</accession>
<dbReference type="SUPFAM" id="SSF52743">
    <property type="entry name" value="Subtilisin-like"/>
    <property type="match status" value="1"/>
</dbReference>
<dbReference type="Gene3D" id="3.40.50.200">
    <property type="entry name" value="Peptidase S8/S53 domain"/>
    <property type="match status" value="1"/>
</dbReference>
<keyword evidence="11" id="KW-1185">Reference proteome</keyword>
<keyword evidence="3 5" id="KW-0378">Hydrolase</keyword>
<dbReference type="InterPro" id="IPR022409">
    <property type="entry name" value="PKD/Chitinase_dom"/>
</dbReference>
<protein>
    <submittedName>
        <fullName evidence="10">S8 family serine peptidase</fullName>
    </submittedName>
</protein>
<dbReference type="PROSITE" id="PS50093">
    <property type="entry name" value="PKD"/>
    <property type="match status" value="1"/>
</dbReference>
<evidence type="ECO:0000256" key="2">
    <source>
        <dbReference type="ARBA" id="ARBA00022670"/>
    </source>
</evidence>
<dbReference type="PROSITE" id="PS00137">
    <property type="entry name" value="SUBTILASE_HIS"/>
    <property type="match status" value="1"/>
</dbReference>
<comment type="similarity">
    <text evidence="1 5 6">Belongs to the peptidase S8 family.</text>
</comment>
<keyword evidence="7" id="KW-0732">Signal</keyword>
<evidence type="ECO:0000313" key="10">
    <source>
        <dbReference type="EMBL" id="MEI2453469.1"/>
    </source>
</evidence>
<keyword evidence="2 5" id="KW-0645">Protease</keyword>
<feature type="chain" id="PRO_5047456682" evidence="7">
    <location>
        <begin position="32"/>
        <end position="707"/>
    </location>
</feature>
<dbReference type="InterPro" id="IPR034176">
    <property type="entry name" value="Peptidases_S8_13"/>
</dbReference>
<name>A0ABU8CYB1_9GAMM</name>
<evidence type="ECO:0000256" key="6">
    <source>
        <dbReference type="RuleBase" id="RU003355"/>
    </source>
</evidence>
<evidence type="ECO:0000256" key="5">
    <source>
        <dbReference type="PROSITE-ProRule" id="PRU01240"/>
    </source>
</evidence>
<dbReference type="Pfam" id="PF01483">
    <property type="entry name" value="P_proprotein"/>
    <property type="match status" value="1"/>
</dbReference>
<feature type="active site" description="Charge relay system" evidence="5">
    <location>
        <position position="235"/>
    </location>
</feature>
<dbReference type="InterPro" id="IPR023827">
    <property type="entry name" value="Peptidase_S8_Asp-AS"/>
</dbReference>
<dbReference type="SUPFAM" id="SSF49785">
    <property type="entry name" value="Galactose-binding domain-like"/>
    <property type="match status" value="1"/>
</dbReference>
<dbReference type="InterPro" id="IPR013783">
    <property type="entry name" value="Ig-like_fold"/>
</dbReference>
<comment type="caution">
    <text evidence="10">The sequence shown here is derived from an EMBL/GenBank/DDBJ whole genome shotgun (WGS) entry which is preliminary data.</text>
</comment>
<evidence type="ECO:0000259" key="9">
    <source>
        <dbReference type="PROSITE" id="PS51829"/>
    </source>
</evidence>
<gene>
    <name evidence="10" type="ORF">V2J18_02135</name>
</gene>
<dbReference type="InterPro" id="IPR015500">
    <property type="entry name" value="Peptidase_S8_subtilisin-rel"/>
</dbReference>
<evidence type="ECO:0000256" key="3">
    <source>
        <dbReference type="ARBA" id="ARBA00022801"/>
    </source>
</evidence>
<dbReference type="Gene3D" id="2.60.120.260">
    <property type="entry name" value="Galactose-binding domain-like"/>
    <property type="match status" value="1"/>
</dbReference>
<dbReference type="SUPFAM" id="SSF49299">
    <property type="entry name" value="PKD domain"/>
    <property type="match status" value="1"/>
</dbReference>
<dbReference type="SMART" id="SM00089">
    <property type="entry name" value="PKD"/>
    <property type="match status" value="1"/>
</dbReference>
<evidence type="ECO:0000313" key="11">
    <source>
        <dbReference type="Proteomes" id="UP001387215"/>
    </source>
</evidence>
<reference evidence="10 11" key="1">
    <citation type="submission" date="2024-02" db="EMBL/GenBank/DDBJ databases">
        <title>Lysobacter Genome Sequencing and Mining.</title>
        <authorList>
            <person name="Bierman J."/>
            <person name="Walker M.C."/>
        </authorList>
    </citation>
    <scope>NUCLEOTIDE SEQUENCE [LARGE SCALE GENOMIC DNA]</scope>
    <source>
        <strain evidence="10 11">PB6250</strain>
    </source>
</reference>
<keyword evidence="4 5" id="KW-0720">Serine protease</keyword>
<dbReference type="CDD" id="cd07496">
    <property type="entry name" value="Peptidases_S8_13"/>
    <property type="match status" value="1"/>
</dbReference>
<evidence type="ECO:0000256" key="1">
    <source>
        <dbReference type="ARBA" id="ARBA00011073"/>
    </source>
</evidence>
<dbReference type="PROSITE" id="PS00136">
    <property type="entry name" value="SUBTILASE_ASP"/>
    <property type="match status" value="1"/>
</dbReference>
<organism evidence="10 11">
    <name type="scientific">Lysobacter firmicutimachus</name>
    <dbReference type="NCBI Taxonomy" id="1792846"/>
    <lineage>
        <taxon>Bacteria</taxon>
        <taxon>Pseudomonadati</taxon>
        <taxon>Pseudomonadota</taxon>
        <taxon>Gammaproteobacteria</taxon>
        <taxon>Lysobacterales</taxon>
        <taxon>Lysobacteraceae</taxon>
        <taxon>Lysobacter</taxon>
    </lineage>
</organism>
<dbReference type="EMBL" id="JBANDL010000002">
    <property type="protein sequence ID" value="MEI2453469.1"/>
    <property type="molecule type" value="Genomic_DNA"/>
</dbReference>
<dbReference type="RefSeq" id="WP_336130778.1">
    <property type="nucleotide sequence ID" value="NZ_JBANDL010000002.1"/>
</dbReference>
<feature type="active site" description="Charge relay system" evidence="5">
    <location>
        <position position="436"/>
    </location>
</feature>
<evidence type="ECO:0000256" key="7">
    <source>
        <dbReference type="SAM" id="SignalP"/>
    </source>
</evidence>
<evidence type="ECO:0000259" key="8">
    <source>
        <dbReference type="PROSITE" id="PS50093"/>
    </source>
</evidence>
<dbReference type="Proteomes" id="UP001387215">
    <property type="component" value="Unassembled WGS sequence"/>
</dbReference>
<feature type="domain" description="PKD" evidence="8">
    <location>
        <begin position="506"/>
        <end position="594"/>
    </location>
</feature>
<feature type="active site" description="Charge relay system" evidence="5">
    <location>
        <position position="173"/>
    </location>
</feature>
<dbReference type="InterPro" id="IPR036852">
    <property type="entry name" value="Peptidase_S8/S53_dom_sf"/>
</dbReference>
<feature type="signal peptide" evidence="7">
    <location>
        <begin position="1"/>
        <end position="31"/>
    </location>
</feature>
<dbReference type="PANTHER" id="PTHR43806">
    <property type="entry name" value="PEPTIDASE S8"/>
    <property type="match status" value="1"/>
</dbReference>
<dbReference type="InterPro" id="IPR002884">
    <property type="entry name" value="P_dom"/>
</dbReference>
<dbReference type="Pfam" id="PF18911">
    <property type="entry name" value="PKD_4"/>
    <property type="match status" value="1"/>
</dbReference>
<dbReference type="InterPro" id="IPR023828">
    <property type="entry name" value="Peptidase_S8_Ser-AS"/>
</dbReference>
<dbReference type="InterPro" id="IPR022398">
    <property type="entry name" value="Peptidase_S8_His-AS"/>
</dbReference>
<dbReference type="InterPro" id="IPR050131">
    <property type="entry name" value="Peptidase_S8_subtilisin-like"/>
</dbReference>
<evidence type="ECO:0000256" key="4">
    <source>
        <dbReference type="ARBA" id="ARBA00022825"/>
    </source>
</evidence>
<dbReference type="PANTHER" id="PTHR43806:SF11">
    <property type="entry name" value="CEREVISIN-RELATED"/>
    <property type="match status" value="1"/>
</dbReference>
<dbReference type="Pfam" id="PF00082">
    <property type="entry name" value="Peptidase_S8"/>
    <property type="match status" value="1"/>
</dbReference>
<dbReference type="InterPro" id="IPR000601">
    <property type="entry name" value="PKD_dom"/>
</dbReference>
<dbReference type="CDD" id="cd00146">
    <property type="entry name" value="PKD"/>
    <property type="match status" value="1"/>
</dbReference>
<dbReference type="PROSITE" id="PS00138">
    <property type="entry name" value="SUBTILASE_SER"/>
    <property type="match status" value="1"/>
</dbReference>
<dbReference type="PRINTS" id="PR00723">
    <property type="entry name" value="SUBTILISIN"/>
</dbReference>
<dbReference type="PROSITE" id="PS51829">
    <property type="entry name" value="P_HOMO_B"/>
    <property type="match status" value="1"/>
</dbReference>
<dbReference type="InterPro" id="IPR000209">
    <property type="entry name" value="Peptidase_S8/S53_dom"/>
</dbReference>
<dbReference type="InterPro" id="IPR008979">
    <property type="entry name" value="Galactose-bd-like_sf"/>
</dbReference>
<proteinExistence type="inferred from homology"/>
<dbReference type="Gene3D" id="2.60.40.10">
    <property type="entry name" value="Immunoglobulins"/>
    <property type="match status" value="1"/>
</dbReference>
<feature type="domain" description="P/Homo B" evidence="9">
    <location>
        <begin position="586"/>
        <end position="707"/>
    </location>
</feature>